<evidence type="ECO:0000313" key="3">
    <source>
        <dbReference type="EMBL" id="HEN17033.1"/>
    </source>
</evidence>
<gene>
    <name evidence="3" type="ORF">ENQ76_16360</name>
</gene>
<feature type="signal peptide" evidence="1">
    <location>
        <begin position="1"/>
        <end position="21"/>
    </location>
</feature>
<evidence type="ECO:0000259" key="2">
    <source>
        <dbReference type="Pfam" id="PF21570"/>
    </source>
</evidence>
<keyword evidence="1" id="KW-0732">Signal</keyword>
<feature type="domain" description="Arginine dihydrolase ArgZ/ArgE-like C-terminal second subdomain" evidence="2">
    <location>
        <begin position="2"/>
        <end position="61"/>
    </location>
</feature>
<reference evidence="3" key="1">
    <citation type="journal article" date="2020" name="mSystems">
        <title>Genome- and Community-Level Interaction Insights into Carbon Utilization and Element Cycling Functions of Hydrothermarchaeota in Hydrothermal Sediment.</title>
        <authorList>
            <person name="Zhou Z."/>
            <person name="Liu Y."/>
            <person name="Xu W."/>
            <person name="Pan J."/>
            <person name="Luo Z.H."/>
            <person name="Li M."/>
        </authorList>
    </citation>
    <scope>NUCLEOTIDE SEQUENCE [LARGE SCALE GENOMIC DNA]</scope>
    <source>
        <strain evidence="3">SpSt-339</strain>
    </source>
</reference>
<dbReference type="Pfam" id="PF21570">
    <property type="entry name" value="ArgZ-like_C_2nd"/>
    <property type="match status" value="1"/>
</dbReference>
<feature type="chain" id="PRO_5028413631" evidence="1">
    <location>
        <begin position="22"/>
        <end position="68"/>
    </location>
</feature>
<dbReference type="AlphaFoldDB" id="A0A7C2P5N9"/>
<dbReference type="EMBL" id="DSOK01000449">
    <property type="protein sequence ID" value="HEN17033.1"/>
    <property type="molecule type" value="Genomic_DNA"/>
</dbReference>
<proteinExistence type="predicted"/>
<organism evidence="3">
    <name type="scientific">Schlesneria paludicola</name>
    <dbReference type="NCBI Taxonomy" id="360056"/>
    <lineage>
        <taxon>Bacteria</taxon>
        <taxon>Pseudomonadati</taxon>
        <taxon>Planctomycetota</taxon>
        <taxon>Planctomycetia</taxon>
        <taxon>Planctomycetales</taxon>
        <taxon>Planctomycetaceae</taxon>
        <taxon>Schlesneria</taxon>
    </lineage>
</organism>
<protein>
    <submittedName>
        <fullName evidence="3">TIGR00300 family protein</fullName>
    </submittedName>
</protein>
<accession>A0A7C2P5N9</accession>
<dbReference type="InterPro" id="IPR048963">
    <property type="entry name" value="ArgZ/ArgE-like_C_2nd"/>
</dbReference>
<dbReference type="Gene3D" id="3.40.50.10690">
    <property type="entry name" value="putative lor/sdh protein like domains"/>
    <property type="match status" value="1"/>
</dbReference>
<feature type="non-terminal residue" evidence="3">
    <location>
        <position position="1"/>
    </location>
</feature>
<name>A0A7C2P5N9_9PLAN</name>
<comment type="caution">
    <text evidence="3">The sequence shown here is derived from an EMBL/GenBank/DDBJ whole genome shotgun (WGS) entry which is preliminary data.</text>
</comment>
<evidence type="ECO:0000256" key="1">
    <source>
        <dbReference type="SAM" id="SignalP"/>
    </source>
</evidence>
<sequence length="68" mass="7137">VTFCLMIATTLHSIAAGNLLAARVKVACVDINPATVTKLADRGTFQTVGLVTDVEPFLRVLVQELGGP</sequence>